<evidence type="ECO:0000313" key="3">
    <source>
        <dbReference type="Proteomes" id="UP000053477"/>
    </source>
</evidence>
<dbReference type="AlphaFoldDB" id="A0A0H2QYK8"/>
<keyword evidence="3" id="KW-1185">Reference proteome</keyword>
<sequence length="173" mass="19805">MESTSSPHLSHDSGALKARRAGGRVWWVAFMKKANEERERKESDGKKTKEPSARFKPSMHSASANREPSLMWYQDEEAWSWCQSDAAQKSFRSKIEEETRRMETRIPISRGRVSDAEKHASNCFIAHNESRSSLSGWAGWMARGTAEYFHESSDAYKEERAEKEGEEGENRNG</sequence>
<name>A0A0H2QYK8_9AGAM</name>
<dbReference type="Proteomes" id="UP000053477">
    <property type="component" value="Unassembled WGS sequence"/>
</dbReference>
<feature type="compositionally biased region" description="Basic and acidic residues" evidence="1">
    <location>
        <begin position="35"/>
        <end position="53"/>
    </location>
</feature>
<feature type="region of interest" description="Disordered" evidence="1">
    <location>
        <begin position="152"/>
        <end position="173"/>
    </location>
</feature>
<gene>
    <name evidence="2" type="ORF">SCHPADRAFT_897024</name>
</gene>
<proteinExistence type="predicted"/>
<reference evidence="2 3" key="1">
    <citation type="submission" date="2015-04" db="EMBL/GenBank/DDBJ databases">
        <title>Complete genome sequence of Schizopora paradoxa KUC8140, a cosmopolitan wood degrader in East Asia.</title>
        <authorList>
            <consortium name="DOE Joint Genome Institute"/>
            <person name="Min B."/>
            <person name="Park H."/>
            <person name="Jang Y."/>
            <person name="Kim J.-J."/>
            <person name="Kim K.H."/>
            <person name="Pangilinan J."/>
            <person name="Lipzen A."/>
            <person name="Riley R."/>
            <person name="Grigoriev I.V."/>
            <person name="Spatafora J.W."/>
            <person name="Choi I.-G."/>
        </authorList>
    </citation>
    <scope>NUCLEOTIDE SEQUENCE [LARGE SCALE GENOMIC DNA]</scope>
    <source>
        <strain evidence="2 3">KUC8140</strain>
    </source>
</reference>
<protein>
    <submittedName>
        <fullName evidence="2">Uncharacterized protein</fullName>
    </submittedName>
</protein>
<organism evidence="2 3">
    <name type="scientific">Schizopora paradoxa</name>
    <dbReference type="NCBI Taxonomy" id="27342"/>
    <lineage>
        <taxon>Eukaryota</taxon>
        <taxon>Fungi</taxon>
        <taxon>Dikarya</taxon>
        <taxon>Basidiomycota</taxon>
        <taxon>Agaricomycotina</taxon>
        <taxon>Agaricomycetes</taxon>
        <taxon>Hymenochaetales</taxon>
        <taxon>Schizoporaceae</taxon>
        <taxon>Schizopora</taxon>
    </lineage>
</organism>
<evidence type="ECO:0000313" key="2">
    <source>
        <dbReference type="EMBL" id="KLO04444.1"/>
    </source>
</evidence>
<dbReference type="InParanoid" id="A0A0H2QYK8"/>
<feature type="region of interest" description="Disordered" evidence="1">
    <location>
        <begin position="35"/>
        <end position="67"/>
    </location>
</feature>
<dbReference type="EMBL" id="KQ086539">
    <property type="protein sequence ID" value="KLO04444.1"/>
    <property type="molecule type" value="Genomic_DNA"/>
</dbReference>
<evidence type="ECO:0000256" key="1">
    <source>
        <dbReference type="SAM" id="MobiDB-lite"/>
    </source>
</evidence>
<accession>A0A0H2QYK8</accession>